<proteinExistence type="predicted"/>
<name>A0A6L7G921_9RHOB</name>
<dbReference type="Proteomes" id="UP000477911">
    <property type="component" value="Unassembled WGS sequence"/>
</dbReference>
<comment type="caution">
    <text evidence="2">The sequence shown here is derived from an EMBL/GenBank/DDBJ whole genome shotgun (WGS) entry which is preliminary data.</text>
</comment>
<accession>A0A6L7G921</accession>
<keyword evidence="3" id="KW-1185">Reference proteome</keyword>
<evidence type="ECO:0000259" key="1">
    <source>
        <dbReference type="Pfam" id="PF10135"/>
    </source>
</evidence>
<dbReference type="AlphaFoldDB" id="A0A6L7G921"/>
<evidence type="ECO:0000313" key="3">
    <source>
        <dbReference type="Proteomes" id="UP000477911"/>
    </source>
</evidence>
<sequence length="89" mass="9247">MPDPVLPPVPGLPVRDPRSWAAAQDLEASFLSEMLASAGLGTVPEAFGGGAGEAQFASFLREQQARAIVAAGGIGLAEQIYQSLLEKPR</sequence>
<dbReference type="InterPro" id="IPR019301">
    <property type="entry name" value="Flagellar_prot_FlgJ_N"/>
</dbReference>
<gene>
    <name evidence="2" type="ORF">GR170_19760</name>
</gene>
<dbReference type="RefSeq" id="WP_160896200.1">
    <property type="nucleotide sequence ID" value="NZ_WUMU01000023.1"/>
</dbReference>
<feature type="domain" description="Flagellar protein FlgJ N-terminal" evidence="1">
    <location>
        <begin position="45"/>
        <end position="82"/>
    </location>
</feature>
<protein>
    <submittedName>
        <fullName evidence="2">Chemotaxis protein chel</fullName>
    </submittedName>
</protein>
<organism evidence="2 3">
    <name type="scientific">Pseudooceanicola albus</name>
    <dbReference type="NCBI Taxonomy" id="2692189"/>
    <lineage>
        <taxon>Bacteria</taxon>
        <taxon>Pseudomonadati</taxon>
        <taxon>Pseudomonadota</taxon>
        <taxon>Alphaproteobacteria</taxon>
        <taxon>Rhodobacterales</taxon>
        <taxon>Paracoccaceae</taxon>
        <taxon>Pseudooceanicola</taxon>
    </lineage>
</organism>
<dbReference type="Pfam" id="PF10135">
    <property type="entry name" value="Rod-binding"/>
    <property type="match status" value="1"/>
</dbReference>
<dbReference type="EMBL" id="WUMU01000023">
    <property type="protein sequence ID" value="MXN20077.1"/>
    <property type="molecule type" value="Genomic_DNA"/>
</dbReference>
<reference evidence="2 3" key="1">
    <citation type="submission" date="2019-12" db="EMBL/GenBank/DDBJ databases">
        <authorList>
            <person name="Li M."/>
        </authorList>
    </citation>
    <scope>NUCLEOTIDE SEQUENCE [LARGE SCALE GENOMIC DNA]</scope>
    <source>
        <strain evidence="2 3">GBMRC 2024</strain>
    </source>
</reference>
<evidence type="ECO:0000313" key="2">
    <source>
        <dbReference type="EMBL" id="MXN20077.1"/>
    </source>
</evidence>